<evidence type="ECO:0000256" key="1">
    <source>
        <dbReference type="ARBA" id="ARBA00004442"/>
    </source>
</evidence>
<keyword evidence="5" id="KW-0812">Transmembrane</keyword>
<comment type="caution">
    <text evidence="8">The sequence shown here is derived from an EMBL/GenBank/DDBJ whole genome shotgun (WGS) entry which is preliminary data.</text>
</comment>
<evidence type="ECO:0000256" key="3">
    <source>
        <dbReference type="ARBA" id="ARBA00022448"/>
    </source>
</evidence>
<comment type="subcellular location">
    <subcellularLocation>
        <location evidence="1">Cell outer membrane</location>
    </subcellularLocation>
</comment>
<evidence type="ECO:0000313" key="9">
    <source>
        <dbReference type="Proteomes" id="UP000267469"/>
    </source>
</evidence>
<gene>
    <name evidence="8" type="ORF">ED312_22625</name>
</gene>
<dbReference type="Proteomes" id="UP000267469">
    <property type="component" value="Unassembled WGS sequence"/>
</dbReference>
<accession>A0A3N0D0N4</accession>
<dbReference type="GO" id="GO:0015288">
    <property type="term" value="F:porin activity"/>
    <property type="evidence" value="ECO:0007669"/>
    <property type="project" value="TreeGrafter"/>
</dbReference>
<dbReference type="PANTHER" id="PTHR30026">
    <property type="entry name" value="OUTER MEMBRANE PROTEIN TOLC"/>
    <property type="match status" value="1"/>
</dbReference>
<evidence type="ECO:0000313" key="8">
    <source>
        <dbReference type="EMBL" id="RNL69194.1"/>
    </source>
</evidence>
<dbReference type="Pfam" id="PF02321">
    <property type="entry name" value="OEP"/>
    <property type="match status" value="2"/>
</dbReference>
<dbReference type="InterPro" id="IPR003423">
    <property type="entry name" value="OMP_efflux"/>
</dbReference>
<keyword evidence="4" id="KW-1134">Transmembrane beta strand</keyword>
<evidence type="ECO:0000256" key="6">
    <source>
        <dbReference type="ARBA" id="ARBA00023136"/>
    </source>
</evidence>
<dbReference type="Gene3D" id="1.20.1600.10">
    <property type="entry name" value="Outer membrane efflux proteins (OEP)"/>
    <property type="match status" value="1"/>
</dbReference>
<reference evidence="8 9" key="1">
    <citation type="submission" date="2018-10" db="EMBL/GenBank/DDBJ databases">
        <title>Sinomicrobium pectinilyticum sp. nov., a pectinase-producing bacterium isolated from alkaline and saline soil, and emended description of the genus Sinomicrobium.</title>
        <authorList>
            <person name="Cheng B."/>
            <person name="Li C."/>
            <person name="Lai Q."/>
            <person name="Du M."/>
            <person name="Shao Z."/>
            <person name="Xu P."/>
            <person name="Yang C."/>
        </authorList>
    </citation>
    <scope>NUCLEOTIDE SEQUENCE [LARGE SCALE GENOMIC DNA]</scope>
    <source>
        <strain evidence="8 9">5DNS001</strain>
    </source>
</reference>
<dbReference type="SUPFAM" id="SSF56954">
    <property type="entry name" value="Outer membrane efflux proteins (OEP)"/>
    <property type="match status" value="1"/>
</dbReference>
<keyword evidence="7" id="KW-0998">Cell outer membrane</keyword>
<keyword evidence="3" id="KW-0813">Transport</keyword>
<dbReference type="PANTHER" id="PTHR30026:SF20">
    <property type="entry name" value="OUTER MEMBRANE PROTEIN TOLC"/>
    <property type="match status" value="1"/>
</dbReference>
<evidence type="ECO:0000256" key="5">
    <source>
        <dbReference type="ARBA" id="ARBA00022692"/>
    </source>
</evidence>
<dbReference type="RefSeq" id="WP_123218294.1">
    <property type="nucleotide sequence ID" value="NZ_RJTM01000185.1"/>
</dbReference>
<organism evidence="8 9">
    <name type="scientific">Sinomicrobium pectinilyticum</name>
    <dbReference type="NCBI Taxonomy" id="1084421"/>
    <lineage>
        <taxon>Bacteria</taxon>
        <taxon>Pseudomonadati</taxon>
        <taxon>Bacteroidota</taxon>
        <taxon>Flavobacteriia</taxon>
        <taxon>Flavobacteriales</taxon>
        <taxon>Flavobacteriaceae</taxon>
        <taxon>Sinomicrobium</taxon>
    </lineage>
</organism>
<protein>
    <submittedName>
        <fullName evidence="8">TolC family protein</fullName>
    </submittedName>
</protein>
<dbReference type="GO" id="GO:1990281">
    <property type="term" value="C:efflux pump complex"/>
    <property type="evidence" value="ECO:0007669"/>
    <property type="project" value="TreeGrafter"/>
</dbReference>
<dbReference type="OrthoDB" id="9771205at2"/>
<sequence>MNKRILSVYFIFGFLVIKGRAQEILTPEDAIRITLENNYDIRLAENSYESDQLGVSAGFAGMLPRVGLVLNDNNSTQSLDQTRTDGTERSLSNAKNNSLNYGVALDWTVFDGFGMFARHEQLQELEKLGGAELKKAILTNVSNVLITYYDVVQQQQQLAVLDSTLVISEQRVELAENRFIIGKASKLELLNAKVDLNTDQTLKLKQQESYNNTKIQLNELLARDSKTDFQVVDKIAVDKDLFLPELEVLAKERNPELLAQIINKQIAELELKQVRAGRYPTIIASTGYNFARSESSLGFTTSSSSHGWNYGFSVSLNVFDGFNQNRNEKIAKIAIDNNQLMIEQQKQALLSRLGTAFQTYQTNLGLIVLEHRNENIAKENLDITMEKYKIGTIPTIEFRTAQLNYINARLRHSEAVLQAKLSEITLKAISGSLSF</sequence>
<evidence type="ECO:0000256" key="2">
    <source>
        <dbReference type="ARBA" id="ARBA00007613"/>
    </source>
</evidence>
<dbReference type="GO" id="GO:0009279">
    <property type="term" value="C:cell outer membrane"/>
    <property type="evidence" value="ECO:0007669"/>
    <property type="project" value="UniProtKB-SubCell"/>
</dbReference>
<dbReference type="InterPro" id="IPR051906">
    <property type="entry name" value="TolC-like"/>
</dbReference>
<keyword evidence="6" id="KW-0472">Membrane</keyword>
<comment type="similarity">
    <text evidence="2">Belongs to the outer membrane factor (OMF) (TC 1.B.17) family.</text>
</comment>
<dbReference type="AlphaFoldDB" id="A0A3N0D0N4"/>
<evidence type="ECO:0000256" key="7">
    <source>
        <dbReference type="ARBA" id="ARBA00023237"/>
    </source>
</evidence>
<proteinExistence type="inferred from homology"/>
<dbReference type="GO" id="GO:0015562">
    <property type="term" value="F:efflux transmembrane transporter activity"/>
    <property type="evidence" value="ECO:0007669"/>
    <property type="project" value="InterPro"/>
</dbReference>
<keyword evidence="9" id="KW-1185">Reference proteome</keyword>
<name>A0A3N0D0N4_SINP1</name>
<evidence type="ECO:0000256" key="4">
    <source>
        <dbReference type="ARBA" id="ARBA00022452"/>
    </source>
</evidence>
<dbReference type="EMBL" id="RJTM01000185">
    <property type="protein sequence ID" value="RNL69194.1"/>
    <property type="molecule type" value="Genomic_DNA"/>
</dbReference>